<evidence type="ECO:0000256" key="2">
    <source>
        <dbReference type="ARBA" id="ARBA00022640"/>
    </source>
</evidence>
<feature type="active site" evidence="7 9">
    <location>
        <position position="126"/>
    </location>
</feature>
<keyword evidence="4 7" id="KW-0378">Hydrolase</keyword>
<evidence type="ECO:0000256" key="9">
    <source>
        <dbReference type="PROSITE-ProRule" id="PRU10086"/>
    </source>
</evidence>
<dbReference type="EMBL" id="KX852444">
    <property type="protein sequence ID" value="APA33452.1"/>
    <property type="molecule type" value="Genomic_DNA"/>
</dbReference>
<dbReference type="EC" id="3.4.21.92" evidence="7 10"/>
<keyword evidence="12" id="KW-0150">Chloroplast</keyword>
<keyword evidence="5 7" id="KW-0720">Serine protease</keyword>
<dbReference type="Gene3D" id="3.90.226.10">
    <property type="entry name" value="2-enoyl-CoA Hydratase, Chain A, domain 1"/>
    <property type="match status" value="1"/>
</dbReference>
<dbReference type="GO" id="GO:0006515">
    <property type="term" value="P:protein quality control for misfolded or incompletely synthesized proteins"/>
    <property type="evidence" value="ECO:0007669"/>
    <property type="project" value="TreeGrafter"/>
</dbReference>
<dbReference type="InterPro" id="IPR029045">
    <property type="entry name" value="ClpP/crotonase-like_dom_sf"/>
</dbReference>
<dbReference type="GO" id="GO:0009570">
    <property type="term" value="C:chloroplast stroma"/>
    <property type="evidence" value="ECO:0007669"/>
    <property type="project" value="UniProtKB-SubCell"/>
</dbReference>
<dbReference type="AlphaFoldDB" id="A0A1Z1CRW2"/>
<dbReference type="PROSITE" id="PS00382">
    <property type="entry name" value="CLP_PROTEASE_HIS"/>
    <property type="match status" value="1"/>
</dbReference>
<dbReference type="PROSITE" id="PS00381">
    <property type="entry name" value="CLP_PROTEASE_SER"/>
    <property type="match status" value="1"/>
</dbReference>
<dbReference type="CDD" id="cd07017">
    <property type="entry name" value="S14_ClpP_2"/>
    <property type="match status" value="1"/>
</dbReference>
<evidence type="ECO:0000256" key="6">
    <source>
        <dbReference type="ARBA" id="ARBA00034021"/>
    </source>
</evidence>
<protein>
    <recommendedName>
        <fullName evidence="7 11">ATP-dependent Clp protease proteolytic subunit</fullName>
        <ecNumber evidence="7 10">3.4.21.92</ecNumber>
    </recommendedName>
    <alternativeName>
        <fullName evidence="7">Endopeptidase Clp</fullName>
    </alternativeName>
</protein>
<dbReference type="GO" id="GO:0004252">
    <property type="term" value="F:serine-type endopeptidase activity"/>
    <property type="evidence" value="ECO:0007669"/>
    <property type="project" value="UniProtKB-UniRule"/>
</dbReference>
<dbReference type="PRINTS" id="PR00127">
    <property type="entry name" value="CLPPROTEASEP"/>
</dbReference>
<dbReference type="HAMAP" id="MF_00444">
    <property type="entry name" value="ClpP"/>
    <property type="match status" value="1"/>
</dbReference>
<dbReference type="Pfam" id="PF00574">
    <property type="entry name" value="CLP_protease"/>
    <property type="match status" value="1"/>
</dbReference>
<dbReference type="GO" id="GO:0004176">
    <property type="term" value="F:ATP-dependent peptidase activity"/>
    <property type="evidence" value="ECO:0007669"/>
    <property type="project" value="InterPro"/>
</dbReference>
<sequence length="197" mass="22033">MPVGVPKVPFQVPEEEEATWIDLYNRLYRQRALFLGQKIDSAISNQICGLLIFLTMEDRTKDFNLFINCPGGWIIPGIALYDMMQGVDPDVQTICIGFAASMGSFILTGGEITRRIAFPHARVMMHQPLCDLTDKSGTGEFIMEIVEIIRICDSIIDIYAQRTGQPLWVIADDIERDAILSAEEAQAHGIIDQIGIE</sequence>
<dbReference type="PANTHER" id="PTHR10381:SF15">
    <property type="entry name" value="CHLOROPLASTIC ATP-DEPENDENT CLP PROTEASE PROTEOLYTIC SUBUNIT 1"/>
    <property type="match status" value="1"/>
</dbReference>
<comment type="catalytic activity">
    <reaction evidence="6 7 9">
        <text>Hydrolysis of proteins to small peptides in the presence of ATP and magnesium. alpha-casein is the usual test substrate. In the absence of ATP, only oligopeptides shorter than five residues are hydrolyzed (such as succinyl-Leu-Tyr-|-NHMec, and Leu-Tyr-Leu-|-Tyr-Trp, in which cleavage of the -Tyr-|-Leu- and -Tyr-|-Trp bonds also occurs).</text>
        <dbReference type="EC" id="3.4.21.92"/>
    </reaction>
</comment>
<reference evidence="12" key="1">
    <citation type="journal article" date="2017" name="Tree Genet. Genomes">
        <title>Plastomes of Mimosoideae: structural and size variation, sequence divergence, and phylogenetic implication.</title>
        <authorList>
            <person name="Wang Y.-H."/>
            <person name="Qu X.-J."/>
            <person name="Chen S.-Y."/>
            <person name="Li D.-Z."/>
            <person name="Yi T.-S."/>
        </authorList>
    </citation>
    <scope>NUCLEOTIDE SEQUENCE</scope>
</reference>
<dbReference type="InterPro" id="IPR023562">
    <property type="entry name" value="ClpP/TepA"/>
</dbReference>
<dbReference type="GO" id="GO:0009368">
    <property type="term" value="C:endopeptidase Clp complex"/>
    <property type="evidence" value="ECO:0007669"/>
    <property type="project" value="TreeGrafter"/>
</dbReference>
<dbReference type="GeneID" id="33127115"/>
<feature type="active site" description="Nucleophile" evidence="7">
    <location>
        <position position="101"/>
    </location>
</feature>
<dbReference type="RefSeq" id="YP_009383336.1">
    <property type="nucleotide sequence ID" value="NC_034991.1"/>
</dbReference>
<dbReference type="InterPro" id="IPR033135">
    <property type="entry name" value="ClpP_His_AS"/>
</dbReference>
<dbReference type="GO" id="GO:0051117">
    <property type="term" value="F:ATPase binding"/>
    <property type="evidence" value="ECO:0007669"/>
    <property type="project" value="TreeGrafter"/>
</dbReference>
<dbReference type="InterPro" id="IPR018215">
    <property type="entry name" value="ClpP_Ser_AS"/>
</dbReference>
<dbReference type="PANTHER" id="PTHR10381">
    <property type="entry name" value="ATP-DEPENDENT CLP PROTEASE PROTEOLYTIC SUBUNIT"/>
    <property type="match status" value="1"/>
</dbReference>
<evidence type="ECO:0000256" key="3">
    <source>
        <dbReference type="ARBA" id="ARBA00022670"/>
    </source>
</evidence>
<comment type="similarity">
    <text evidence="1 7 11">Belongs to the peptidase S14 family.</text>
</comment>
<dbReference type="SUPFAM" id="SSF52096">
    <property type="entry name" value="ClpP/crotonase"/>
    <property type="match status" value="1"/>
</dbReference>
<comment type="subcellular location">
    <subcellularLocation>
        <location evidence="7">Plastid</location>
        <location evidence="7">Chloroplast stroma</location>
    </subcellularLocation>
</comment>
<keyword evidence="3 7" id="KW-0645">Protease</keyword>
<evidence type="ECO:0000256" key="4">
    <source>
        <dbReference type="ARBA" id="ARBA00022801"/>
    </source>
</evidence>
<comment type="function">
    <text evidence="7">Cleaves peptides in various proteins in a process that requires ATP hydrolysis. Has a chymotrypsin-like activity. Plays a major role in the degradation of misfolded proteins.</text>
</comment>
<evidence type="ECO:0000256" key="8">
    <source>
        <dbReference type="PROSITE-ProRule" id="PRU10085"/>
    </source>
</evidence>
<name>A0A1Z1CRW2_9FABA</name>
<evidence type="ECO:0000256" key="11">
    <source>
        <dbReference type="RuleBase" id="RU003567"/>
    </source>
</evidence>
<dbReference type="InterPro" id="IPR001907">
    <property type="entry name" value="ClpP"/>
</dbReference>
<comment type="subunit">
    <text evidence="7">Component of the chloroplastic Clp protease core complex.</text>
</comment>
<organism evidence="12">
    <name type="scientific">Pithecellobium flexicaule</name>
    <dbReference type="NCBI Taxonomy" id="1914269"/>
    <lineage>
        <taxon>Eukaryota</taxon>
        <taxon>Viridiplantae</taxon>
        <taxon>Streptophyta</taxon>
        <taxon>Embryophyta</taxon>
        <taxon>Tracheophyta</taxon>
        <taxon>Spermatophyta</taxon>
        <taxon>Magnoliopsida</taxon>
        <taxon>eudicotyledons</taxon>
        <taxon>Gunneridae</taxon>
        <taxon>Pentapetalae</taxon>
        <taxon>rosids</taxon>
        <taxon>fabids</taxon>
        <taxon>Fabales</taxon>
        <taxon>Fabaceae</taxon>
        <taxon>Caesalpinioideae</taxon>
        <taxon>mimosoid clade</taxon>
        <taxon>Ingeae</taxon>
        <taxon>Pithecellobium</taxon>
    </lineage>
</organism>
<evidence type="ECO:0000256" key="5">
    <source>
        <dbReference type="ARBA" id="ARBA00022825"/>
    </source>
</evidence>
<evidence type="ECO:0000256" key="1">
    <source>
        <dbReference type="ARBA" id="ARBA00007039"/>
    </source>
</evidence>
<evidence type="ECO:0000313" key="12">
    <source>
        <dbReference type="EMBL" id="APA33452.1"/>
    </source>
</evidence>
<geneLocation type="chloroplast" evidence="12"/>
<feature type="active site" evidence="8">
    <location>
        <position position="101"/>
    </location>
</feature>
<evidence type="ECO:0000256" key="10">
    <source>
        <dbReference type="RuleBase" id="RU000549"/>
    </source>
</evidence>
<accession>A0A1Z1CRW2</accession>
<gene>
    <name evidence="7 12" type="primary">clpP</name>
</gene>
<proteinExistence type="inferred from homology"/>
<keyword evidence="2 12" id="KW-0934">Plastid</keyword>
<evidence type="ECO:0000256" key="7">
    <source>
        <dbReference type="HAMAP-Rule" id="MF_00444"/>
    </source>
</evidence>